<feature type="signal peptide" evidence="2">
    <location>
        <begin position="1"/>
        <end position="34"/>
    </location>
</feature>
<feature type="chain" id="PRO_5011571654" description="CVNH domain-containing protein" evidence="2">
    <location>
        <begin position="35"/>
        <end position="181"/>
    </location>
</feature>
<dbReference type="EMBL" id="FOIJ01000018">
    <property type="protein sequence ID" value="SEU34074.1"/>
    <property type="molecule type" value="Genomic_DNA"/>
</dbReference>
<evidence type="ECO:0000313" key="4">
    <source>
        <dbReference type="Proteomes" id="UP000199181"/>
    </source>
</evidence>
<accession>A0A1I0L3P2</accession>
<keyword evidence="4" id="KW-1185">Reference proteome</keyword>
<dbReference type="Proteomes" id="UP000199181">
    <property type="component" value="Unassembled WGS sequence"/>
</dbReference>
<evidence type="ECO:0008006" key="5">
    <source>
        <dbReference type="Google" id="ProtNLM"/>
    </source>
</evidence>
<proteinExistence type="predicted"/>
<protein>
    <recommendedName>
        <fullName evidence="5">CVNH domain-containing protein</fullName>
    </recommendedName>
</protein>
<evidence type="ECO:0000256" key="1">
    <source>
        <dbReference type="SAM" id="MobiDB-lite"/>
    </source>
</evidence>
<dbReference type="AlphaFoldDB" id="A0A1I0L3P2"/>
<gene>
    <name evidence="3" type="ORF">SAMN05443639_11895</name>
</gene>
<keyword evidence="2" id="KW-0732">Signal</keyword>
<feature type="region of interest" description="Disordered" evidence="1">
    <location>
        <begin position="162"/>
        <end position="181"/>
    </location>
</feature>
<evidence type="ECO:0000256" key="2">
    <source>
        <dbReference type="SAM" id="SignalP"/>
    </source>
</evidence>
<evidence type="ECO:0000313" key="3">
    <source>
        <dbReference type="EMBL" id="SEU34074.1"/>
    </source>
</evidence>
<sequence length="181" mass="19465">MERMSMQPKWVSKWNGSGLRAGRVLLGTALFAVAACKSAGHSSEQRASEAAGASMERCQGNLRSAQRQVAYLVGCDGLSTRMQCAFQGARVEFKSDCDQHVDIYFSEPETLFTSKKAHIGLKNKGDAQTETVGSDGGNHCVCVGEALCDSNACFQFGRESKTGSLDVYTSGPGDDDEHKPR</sequence>
<name>A0A1I0L3P2_9BACT</name>
<reference evidence="4" key="1">
    <citation type="submission" date="2016-10" db="EMBL/GenBank/DDBJ databases">
        <authorList>
            <person name="Varghese N."/>
            <person name="Submissions S."/>
        </authorList>
    </citation>
    <scope>NUCLEOTIDE SEQUENCE [LARGE SCALE GENOMIC DNA]</scope>
    <source>
        <strain evidence="4">DSM 16858</strain>
    </source>
</reference>
<organism evidence="3 4">
    <name type="scientific">Stigmatella erecta</name>
    <dbReference type="NCBI Taxonomy" id="83460"/>
    <lineage>
        <taxon>Bacteria</taxon>
        <taxon>Pseudomonadati</taxon>
        <taxon>Myxococcota</taxon>
        <taxon>Myxococcia</taxon>
        <taxon>Myxococcales</taxon>
        <taxon>Cystobacterineae</taxon>
        <taxon>Archangiaceae</taxon>
        <taxon>Stigmatella</taxon>
    </lineage>
</organism>